<feature type="coiled-coil region" evidence="2">
    <location>
        <begin position="103"/>
        <end position="137"/>
    </location>
</feature>
<sequence length="465" mass="55676">MADNSKKPHEMGYLQHKLTHLFRNSSIQLNQRNRTLFWQNSNMKRLKLDEAELNFMLYLRQNYKLPHSEQFLKDNMVDVQKRERKLSREVSKPEDLALFDSFINKQKNKIISEQRELNNFEEIEEALKKQIHIMENSLEVKTLEFGQIRSELAKIRNEFYSLNQRLKIFEDTFYKLEEKHGYFFSKMQTISKACVDITDKITEADKKVVGMRQLIKLNECHFNFELNEIDRQSMQQYNFENFMADISRERYWYTLDNSLKKLEKELNTRYRQLREDQTAIAAIKETSIHDNIDLIIKEFCLNEKNNFSLFRFAVEIHGQLKNIDNELQSLLTKFYEEDKSFLIQYSLLRHTLQSYQEKINTELDHAEAALEMVHCAAEQMTVFREDLIELMQVLACDSILRTDVENNDDKDFPRDAIIDVQEKINQIRDIANNVKSTKRRKQPQKIYLYETIHQMTSPPDLATWD</sequence>
<dbReference type="OrthoDB" id="10313473at2759"/>
<name>A0A0L8H4V2_OCTBM</name>
<evidence type="ECO:0000256" key="1">
    <source>
        <dbReference type="ARBA" id="ARBA00023054"/>
    </source>
</evidence>
<dbReference type="Pfam" id="PF21773">
    <property type="entry name" value="ODAD1_CC"/>
    <property type="match status" value="1"/>
</dbReference>
<keyword evidence="1 2" id="KW-0175">Coiled coil</keyword>
<organism evidence="4">
    <name type="scientific">Octopus bimaculoides</name>
    <name type="common">California two-spotted octopus</name>
    <dbReference type="NCBI Taxonomy" id="37653"/>
    <lineage>
        <taxon>Eukaryota</taxon>
        <taxon>Metazoa</taxon>
        <taxon>Spiralia</taxon>
        <taxon>Lophotrochozoa</taxon>
        <taxon>Mollusca</taxon>
        <taxon>Cephalopoda</taxon>
        <taxon>Coleoidea</taxon>
        <taxon>Octopodiformes</taxon>
        <taxon>Octopoda</taxon>
        <taxon>Incirrata</taxon>
        <taxon>Octopodidae</taxon>
        <taxon>Octopus</taxon>
    </lineage>
</organism>
<gene>
    <name evidence="4" type="ORF">OCBIM_22022651mg</name>
</gene>
<dbReference type="AlphaFoldDB" id="A0A0L8H4V2"/>
<dbReference type="EMBL" id="KQ419277">
    <property type="protein sequence ID" value="KOF84104.1"/>
    <property type="molecule type" value="Genomic_DNA"/>
</dbReference>
<evidence type="ECO:0000256" key="2">
    <source>
        <dbReference type="SAM" id="Coils"/>
    </source>
</evidence>
<feature type="domain" description="ODAD1 central coiled coil region" evidence="3">
    <location>
        <begin position="128"/>
        <end position="398"/>
    </location>
</feature>
<accession>A0A0L8H4V2</accession>
<dbReference type="InterPro" id="IPR049258">
    <property type="entry name" value="ODAD1_CC"/>
</dbReference>
<evidence type="ECO:0000259" key="3">
    <source>
        <dbReference type="Pfam" id="PF21773"/>
    </source>
</evidence>
<dbReference type="KEGG" id="obi:106872881"/>
<evidence type="ECO:0000313" key="4">
    <source>
        <dbReference type="EMBL" id="KOF84104.1"/>
    </source>
</evidence>
<reference evidence="4" key="1">
    <citation type="submission" date="2015-07" db="EMBL/GenBank/DDBJ databases">
        <title>MeaNS - Measles Nucleotide Surveillance Program.</title>
        <authorList>
            <person name="Tran T."/>
            <person name="Druce J."/>
        </authorList>
    </citation>
    <scope>NUCLEOTIDE SEQUENCE</scope>
    <source>
        <strain evidence="4">UCB-OBI-ISO-001</strain>
        <tissue evidence="4">Gonad</tissue>
    </source>
</reference>
<proteinExistence type="predicted"/>
<protein>
    <recommendedName>
        <fullName evidence="3">ODAD1 central coiled coil region domain-containing protein</fullName>
    </recommendedName>
</protein>